<proteinExistence type="predicted"/>
<evidence type="ECO:0000313" key="9">
    <source>
        <dbReference type="Proteomes" id="UP000747542"/>
    </source>
</evidence>
<feature type="non-terminal residue" evidence="8">
    <location>
        <position position="280"/>
    </location>
</feature>
<comment type="subcellular location">
    <subcellularLocation>
        <location evidence="1">Cell membrane</location>
        <topology evidence="1">Multi-pass membrane protein</topology>
    </subcellularLocation>
</comment>
<dbReference type="InterPro" id="IPR052192">
    <property type="entry name" value="Insect_Ionotropic_Sensory_Rcpt"/>
</dbReference>
<reference evidence="8" key="1">
    <citation type="journal article" date="2021" name="Sci. Adv.">
        <title>The American lobster genome reveals insights on longevity, neural, and immune adaptations.</title>
        <authorList>
            <person name="Polinski J.M."/>
            <person name="Zimin A.V."/>
            <person name="Clark K.F."/>
            <person name="Kohn A.B."/>
            <person name="Sadowski N."/>
            <person name="Timp W."/>
            <person name="Ptitsyn A."/>
            <person name="Khanna P."/>
            <person name="Romanova D.Y."/>
            <person name="Williams P."/>
            <person name="Greenwood S.J."/>
            <person name="Moroz L.L."/>
            <person name="Walt D.R."/>
            <person name="Bodnar A.G."/>
        </authorList>
    </citation>
    <scope>NUCLEOTIDE SEQUENCE</scope>
    <source>
        <strain evidence="8">GMGI-L3</strain>
    </source>
</reference>
<evidence type="ECO:0000256" key="5">
    <source>
        <dbReference type="ARBA" id="ARBA00023136"/>
    </source>
</evidence>
<keyword evidence="7" id="KW-0325">Glycoprotein</keyword>
<organism evidence="8 9">
    <name type="scientific">Homarus americanus</name>
    <name type="common">American lobster</name>
    <dbReference type="NCBI Taxonomy" id="6706"/>
    <lineage>
        <taxon>Eukaryota</taxon>
        <taxon>Metazoa</taxon>
        <taxon>Ecdysozoa</taxon>
        <taxon>Arthropoda</taxon>
        <taxon>Crustacea</taxon>
        <taxon>Multicrustacea</taxon>
        <taxon>Malacostraca</taxon>
        <taxon>Eumalacostraca</taxon>
        <taxon>Eucarida</taxon>
        <taxon>Decapoda</taxon>
        <taxon>Pleocyemata</taxon>
        <taxon>Astacidea</taxon>
        <taxon>Nephropoidea</taxon>
        <taxon>Nephropidae</taxon>
        <taxon>Homarus</taxon>
    </lineage>
</organism>
<keyword evidence="4" id="KW-1133">Transmembrane helix</keyword>
<evidence type="ECO:0000256" key="7">
    <source>
        <dbReference type="ARBA" id="ARBA00023180"/>
    </source>
</evidence>
<protein>
    <submittedName>
        <fullName evidence="8">Ionotropic receptor 93a-like 10</fullName>
    </submittedName>
</protein>
<keyword evidence="9" id="KW-1185">Reference proteome</keyword>
<dbReference type="Proteomes" id="UP000747542">
    <property type="component" value="Unassembled WGS sequence"/>
</dbReference>
<accession>A0A8J5JWB0</accession>
<keyword evidence="5" id="KW-0472">Membrane</keyword>
<evidence type="ECO:0000256" key="4">
    <source>
        <dbReference type="ARBA" id="ARBA00022989"/>
    </source>
</evidence>
<keyword evidence="3" id="KW-0812">Transmembrane</keyword>
<dbReference type="PANTHER" id="PTHR42643:SF24">
    <property type="entry name" value="IONOTROPIC RECEPTOR 60A"/>
    <property type="match status" value="1"/>
</dbReference>
<dbReference type="EMBL" id="JAHLQT010026447">
    <property type="protein sequence ID" value="KAG7163541.1"/>
    <property type="molecule type" value="Genomic_DNA"/>
</dbReference>
<evidence type="ECO:0000256" key="1">
    <source>
        <dbReference type="ARBA" id="ARBA00004651"/>
    </source>
</evidence>
<dbReference type="GO" id="GO:0005886">
    <property type="term" value="C:plasma membrane"/>
    <property type="evidence" value="ECO:0007669"/>
    <property type="project" value="UniProtKB-SubCell"/>
</dbReference>
<gene>
    <name evidence="8" type="primary">Ir93a-L10</name>
    <name evidence="8" type="ORF">Hamer_G002736</name>
</gene>
<keyword evidence="6 8" id="KW-0675">Receptor</keyword>
<sequence>IIRGSEWRDGESGIEAAVVVHDCTGMLLGQNLPRRLPRTNCRVLVATWLVFLVIGTAYRGNSTALTLPKYPPELRHLNNWITMPPYGAEFKNFFSNSDSQVPKLAERIHFVPSAVVGQQEAIQNKQAHLENRRYQQLKIAQRFTKTDGTPKLYIGRDSILPGQAAWPIPHDAPYRPVLDRSLMAVIEAGLYEKWSKDLLFQVQMNTRRRQQQQQWAQQEEEEESQKTFRQLASRLSHHHTPAGSIFAPPFGLWPCRTCLYYGGLSHVAFTEKCNNLIIRN</sequence>
<evidence type="ECO:0000256" key="3">
    <source>
        <dbReference type="ARBA" id="ARBA00022692"/>
    </source>
</evidence>
<evidence type="ECO:0000256" key="6">
    <source>
        <dbReference type="ARBA" id="ARBA00023170"/>
    </source>
</evidence>
<name>A0A8J5JWB0_HOMAM</name>
<evidence type="ECO:0000313" key="8">
    <source>
        <dbReference type="EMBL" id="KAG7163541.1"/>
    </source>
</evidence>
<dbReference type="PANTHER" id="PTHR42643">
    <property type="entry name" value="IONOTROPIC RECEPTOR 20A-RELATED"/>
    <property type="match status" value="1"/>
</dbReference>
<dbReference type="AlphaFoldDB" id="A0A8J5JWB0"/>
<evidence type="ECO:0000256" key="2">
    <source>
        <dbReference type="ARBA" id="ARBA00022475"/>
    </source>
</evidence>
<keyword evidence="2" id="KW-1003">Cell membrane</keyword>
<comment type="caution">
    <text evidence="8">The sequence shown here is derived from an EMBL/GenBank/DDBJ whole genome shotgun (WGS) entry which is preliminary data.</text>
</comment>